<dbReference type="Gene3D" id="3.90.950.20">
    <property type="entry name" value="CinA-like"/>
    <property type="match status" value="1"/>
</dbReference>
<dbReference type="EMBL" id="UOEZ01000029">
    <property type="protein sequence ID" value="VAW35534.1"/>
    <property type="molecule type" value="Genomic_DNA"/>
</dbReference>
<evidence type="ECO:0000313" key="2">
    <source>
        <dbReference type="EMBL" id="VAW35534.1"/>
    </source>
</evidence>
<dbReference type="EC" id="3.6.1.13" evidence="2"/>
<dbReference type="GO" id="GO:0019159">
    <property type="term" value="F:nicotinamide-nucleotide amidase activity"/>
    <property type="evidence" value="ECO:0007669"/>
    <property type="project" value="UniProtKB-EC"/>
</dbReference>
<dbReference type="InterPro" id="IPR008136">
    <property type="entry name" value="CinA_C"/>
</dbReference>
<dbReference type="NCBIfam" id="TIGR00199">
    <property type="entry name" value="PncC_domain"/>
    <property type="match status" value="1"/>
</dbReference>
<feature type="domain" description="CinA C-terminal" evidence="1">
    <location>
        <begin position="12"/>
        <end position="163"/>
    </location>
</feature>
<dbReference type="SUPFAM" id="SSF142433">
    <property type="entry name" value="CinA-like"/>
    <property type="match status" value="1"/>
</dbReference>
<evidence type="ECO:0000259" key="1">
    <source>
        <dbReference type="Pfam" id="PF02464"/>
    </source>
</evidence>
<dbReference type="GO" id="GO:0047631">
    <property type="term" value="F:ADP-ribose diphosphatase activity"/>
    <property type="evidence" value="ECO:0007669"/>
    <property type="project" value="UniProtKB-EC"/>
</dbReference>
<accession>A0A3B0VVY4</accession>
<organism evidence="2">
    <name type="scientific">hydrothermal vent metagenome</name>
    <dbReference type="NCBI Taxonomy" id="652676"/>
    <lineage>
        <taxon>unclassified sequences</taxon>
        <taxon>metagenomes</taxon>
        <taxon>ecological metagenomes</taxon>
    </lineage>
</organism>
<reference evidence="2" key="1">
    <citation type="submission" date="2018-06" db="EMBL/GenBank/DDBJ databases">
        <authorList>
            <person name="Zhirakovskaya E."/>
        </authorList>
    </citation>
    <scope>NUCLEOTIDE SEQUENCE</scope>
</reference>
<sequence>MSSGNQGNQDTLARISRAFNKKRLTLALAESCTGGLLAHTITSVPGCSDWFLGGVISYSNEIKVKLLSVSEETLREHGAVSSETAMEMAKGVRKRLASDVSAAVTGIAGPGGGSTEKPVGTVFLALDFSEKTGIEPIIKKLALSGTRAEIKDKTVKEALTCLAGAIS</sequence>
<protein>
    <submittedName>
        <fullName evidence="2">ADP-ribose pyrophosphatase of COG1058 family / Nicotinamide-nucleotide amidase</fullName>
        <ecNumber evidence="2">3.5.1.42</ecNumber>
        <ecNumber evidence="2">3.6.1.13</ecNumber>
    </submittedName>
</protein>
<dbReference type="AlphaFoldDB" id="A0A3B0VVY4"/>
<dbReference type="EC" id="3.5.1.42" evidence="2"/>
<proteinExistence type="predicted"/>
<dbReference type="Pfam" id="PF02464">
    <property type="entry name" value="CinA"/>
    <property type="match status" value="1"/>
</dbReference>
<name>A0A3B0VVY4_9ZZZZ</name>
<gene>
    <name evidence="2" type="ORF">MNBD_DELTA02-458</name>
</gene>
<dbReference type="InterPro" id="IPR036653">
    <property type="entry name" value="CinA-like_C"/>
</dbReference>
<keyword evidence="2" id="KW-0378">Hydrolase</keyword>